<dbReference type="OrthoDB" id="9806824at2"/>
<feature type="transmembrane region" description="Helical" evidence="8">
    <location>
        <begin position="408"/>
        <end position="427"/>
    </location>
</feature>
<dbReference type="GO" id="GO:0016758">
    <property type="term" value="F:hexosyltransferase activity"/>
    <property type="evidence" value="ECO:0007669"/>
    <property type="project" value="TreeGrafter"/>
</dbReference>
<keyword evidence="11" id="KW-1185">Reference proteome</keyword>
<feature type="transmembrane region" description="Helical" evidence="8">
    <location>
        <begin position="80"/>
        <end position="100"/>
    </location>
</feature>
<feature type="transmembrane region" description="Helical" evidence="8">
    <location>
        <begin position="112"/>
        <end position="134"/>
    </location>
</feature>
<comment type="caution">
    <text evidence="10">The sequence shown here is derived from an EMBL/GenBank/DDBJ whole genome shotgun (WGS) entry which is preliminary data.</text>
</comment>
<protein>
    <submittedName>
        <fullName evidence="10">N-acetylglucosaminyltransferase</fullName>
    </submittedName>
</protein>
<dbReference type="RefSeq" id="WP_141298322.1">
    <property type="nucleotide sequence ID" value="NZ_BJMN01000030.1"/>
</dbReference>
<evidence type="ECO:0000256" key="7">
    <source>
        <dbReference type="SAM" id="MobiDB-lite"/>
    </source>
</evidence>
<accession>A0A4Y3RT41</accession>
<dbReference type="InterPro" id="IPR001173">
    <property type="entry name" value="Glyco_trans_2-like"/>
</dbReference>
<evidence type="ECO:0000256" key="4">
    <source>
        <dbReference type="ARBA" id="ARBA00022692"/>
    </source>
</evidence>
<keyword evidence="5 8" id="KW-1133">Transmembrane helix</keyword>
<feature type="transmembrane region" description="Helical" evidence="8">
    <location>
        <begin position="599"/>
        <end position="619"/>
    </location>
</feature>
<evidence type="ECO:0000256" key="8">
    <source>
        <dbReference type="SAM" id="Phobius"/>
    </source>
</evidence>
<evidence type="ECO:0000256" key="5">
    <source>
        <dbReference type="ARBA" id="ARBA00022989"/>
    </source>
</evidence>
<evidence type="ECO:0000256" key="6">
    <source>
        <dbReference type="ARBA" id="ARBA00023136"/>
    </source>
</evidence>
<dbReference type="InterPro" id="IPR029044">
    <property type="entry name" value="Nucleotide-diphossugar_trans"/>
</dbReference>
<keyword evidence="3 10" id="KW-0808">Transferase</keyword>
<keyword evidence="4 8" id="KW-0812">Transmembrane</keyword>
<evidence type="ECO:0000256" key="3">
    <source>
        <dbReference type="ARBA" id="ARBA00022679"/>
    </source>
</evidence>
<dbReference type="InterPro" id="IPR050321">
    <property type="entry name" value="Glycosyltr_2/OpgH_subfam"/>
</dbReference>
<evidence type="ECO:0000256" key="1">
    <source>
        <dbReference type="ARBA" id="ARBA00004141"/>
    </source>
</evidence>
<evidence type="ECO:0000259" key="9">
    <source>
        <dbReference type="Pfam" id="PF13632"/>
    </source>
</evidence>
<comment type="subcellular location">
    <subcellularLocation>
        <location evidence="1">Membrane</location>
        <topology evidence="1">Multi-pass membrane protein</topology>
    </subcellularLocation>
</comment>
<dbReference type="EMBL" id="BJMN01000030">
    <property type="protein sequence ID" value="GEB59070.1"/>
    <property type="molecule type" value="Genomic_DNA"/>
</dbReference>
<dbReference type="PANTHER" id="PTHR43867:SF2">
    <property type="entry name" value="CELLULOSE SYNTHASE CATALYTIC SUBUNIT A [UDP-FORMING]"/>
    <property type="match status" value="1"/>
</dbReference>
<organism evidence="10 11">
    <name type="scientific">Streptomyces gardneri</name>
    <dbReference type="NCBI Taxonomy" id="66892"/>
    <lineage>
        <taxon>Bacteria</taxon>
        <taxon>Bacillati</taxon>
        <taxon>Actinomycetota</taxon>
        <taxon>Actinomycetes</taxon>
        <taxon>Kitasatosporales</taxon>
        <taxon>Streptomycetaceae</taxon>
        <taxon>Streptomyces</taxon>
    </lineage>
</organism>
<dbReference type="GO" id="GO:0005886">
    <property type="term" value="C:plasma membrane"/>
    <property type="evidence" value="ECO:0007669"/>
    <property type="project" value="TreeGrafter"/>
</dbReference>
<dbReference type="Proteomes" id="UP000315226">
    <property type="component" value="Unassembled WGS sequence"/>
</dbReference>
<name>A0A4Y3RT41_9ACTN</name>
<reference evidence="10 11" key="1">
    <citation type="submission" date="2019-06" db="EMBL/GenBank/DDBJ databases">
        <title>Whole genome shotgun sequence of Streptomyces gardneri NBRC 12865.</title>
        <authorList>
            <person name="Hosoyama A."/>
            <person name="Uohara A."/>
            <person name="Ohji S."/>
            <person name="Ichikawa N."/>
        </authorList>
    </citation>
    <scope>NUCLEOTIDE SEQUENCE [LARGE SCALE GENOMIC DNA]</scope>
    <source>
        <strain evidence="10 11">NBRC 12865</strain>
    </source>
</reference>
<feature type="transmembrane region" description="Helical" evidence="8">
    <location>
        <begin position="554"/>
        <end position="578"/>
    </location>
</feature>
<dbReference type="Gene3D" id="3.90.550.10">
    <property type="entry name" value="Spore Coat Polysaccharide Biosynthesis Protein SpsA, Chain A"/>
    <property type="match status" value="1"/>
</dbReference>
<dbReference type="Pfam" id="PF13632">
    <property type="entry name" value="Glyco_trans_2_3"/>
    <property type="match status" value="1"/>
</dbReference>
<feature type="region of interest" description="Disordered" evidence="7">
    <location>
        <begin position="1"/>
        <end position="22"/>
    </location>
</feature>
<dbReference type="PANTHER" id="PTHR43867">
    <property type="entry name" value="CELLULOSE SYNTHASE CATALYTIC SUBUNIT A [UDP-FORMING]"/>
    <property type="match status" value="1"/>
</dbReference>
<feature type="transmembrane region" description="Helical" evidence="8">
    <location>
        <begin position="526"/>
        <end position="548"/>
    </location>
</feature>
<feature type="domain" description="Glycosyltransferase 2-like" evidence="9">
    <location>
        <begin position="245"/>
        <end position="462"/>
    </location>
</feature>
<proteinExistence type="predicted"/>
<dbReference type="AlphaFoldDB" id="A0A4Y3RT41"/>
<sequence length="629" mass="69245">MTSLEHGPTLATGTVQNPPLLSPVPGSPEEWEALGAEIRTLSGGSVASIGPDGPVLAGPPRRLDTLPSSFVRAFTRVDRWLVVLLSLGWVACLVWFWAWWLQPSHRIGWPGLIVNSALLLYLTYLPVHFLVALLRMRRFDPAVGVPALHTAFVVTRAPSESWDIARTTLEAMLAQDFPYGYDVWLCDEDPTEEILDWCEGRGVHVSCRRGRADYHRAEWPRRTRCKEGNLAFFYDHWGYAHYDVVAQLDCDHVPGPRYLAEVVRPFADPAIGYVAAPSVCDSNAAESWAARGRLQREAMFHGPVQLGHSAGLAPVCIGSHYAVRTQALREIGGLGPELAEDFSTTFLLNSAGWHGAFAIDAEAHGEGPLTFGAMITQEFQWSRSLAVMLLGMLPRHLGRMPLKLRVRFATALMFYPLLAAATVVGIALPPIAAITGMPWINVNYGEFLAHFWSMSVWLILLTLLCRRRGLLRPRDSAVLSWEIWLFGLSRWPYVAWGVLAAVLQKLRPRQITFKVTPKKRDGLEPLPLRTVAPYLLITTVLSGSALVGQFTGPAVGYVFLCLLGAVSYAAVTLAIGVLHVKETARATGVSAFRALRTAALPLCCGLVCAVPLALAVYVFPTYLTGYYAW</sequence>
<evidence type="ECO:0000256" key="2">
    <source>
        <dbReference type="ARBA" id="ARBA00022676"/>
    </source>
</evidence>
<evidence type="ECO:0000313" key="10">
    <source>
        <dbReference type="EMBL" id="GEB59070.1"/>
    </source>
</evidence>
<feature type="transmembrane region" description="Helical" evidence="8">
    <location>
        <begin position="447"/>
        <end position="465"/>
    </location>
</feature>
<gene>
    <name evidence="10" type="ORF">SGA01_46750</name>
</gene>
<dbReference type="SUPFAM" id="SSF53448">
    <property type="entry name" value="Nucleotide-diphospho-sugar transferases"/>
    <property type="match status" value="1"/>
</dbReference>
<keyword evidence="6 8" id="KW-0472">Membrane</keyword>
<keyword evidence="2 10" id="KW-0328">Glycosyltransferase</keyword>
<evidence type="ECO:0000313" key="11">
    <source>
        <dbReference type="Proteomes" id="UP000315226"/>
    </source>
</evidence>